<proteinExistence type="predicted"/>
<evidence type="ECO:0000313" key="1">
    <source>
        <dbReference type="EMBL" id="KAF2768569.1"/>
    </source>
</evidence>
<dbReference type="EMBL" id="ML995843">
    <property type="protein sequence ID" value="KAF2768569.1"/>
    <property type="molecule type" value="Genomic_DNA"/>
</dbReference>
<protein>
    <submittedName>
        <fullName evidence="1">Uncharacterized protein</fullName>
    </submittedName>
</protein>
<name>A0A6G1L7N0_9PEZI</name>
<gene>
    <name evidence="1" type="ORF">EJ03DRAFT_328221</name>
</gene>
<dbReference type="AlphaFoldDB" id="A0A6G1L7N0"/>
<organism evidence="1 2">
    <name type="scientific">Teratosphaeria nubilosa</name>
    <dbReference type="NCBI Taxonomy" id="161662"/>
    <lineage>
        <taxon>Eukaryota</taxon>
        <taxon>Fungi</taxon>
        <taxon>Dikarya</taxon>
        <taxon>Ascomycota</taxon>
        <taxon>Pezizomycotina</taxon>
        <taxon>Dothideomycetes</taxon>
        <taxon>Dothideomycetidae</taxon>
        <taxon>Mycosphaerellales</taxon>
        <taxon>Teratosphaeriaceae</taxon>
        <taxon>Teratosphaeria</taxon>
    </lineage>
</organism>
<dbReference type="OrthoDB" id="5345753at2759"/>
<keyword evidence="2" id="KW-1185">Reference proteome</keyword>
<accession>A0A6G1L7N0</accession>
<reference evidence="1" key="1">
    <citation type="journal article" date="2020" name="Stud. Mycol.">
        <title>101 Dothideomycetes genomes: a test case for predicting lifestyles and emergence of pathogens.</title>
        <authorList>
            <person name="Haridas S."/>
            <person name="Albert R."/>
            <person name="Binder M."/>
            <person name="Bloem J."/>
            <person name="Labutti K."/>
            <person name="Salamov A."/>
            <person name="Andreopoulos B."/>
            <person name="Baker S."/>
            <person name="Barry K."/>
            <person name="Bills G."/>
            <person name="Bluhm B."/>
            <person name="Cannon C."/>
            <person name="Castanera R."/>
            <person name="Culley D."/>
            <person name="Daum C."/>
            <person name="Ezra D."/>
            <person name="Gonzalez J."/>
            <person name="Henrissat B."/>
            <person name="Kuo A."/>
            <person name="Liang C."/>
            <person name="Lipzen A."/>
            <person name="Lutzoni F."/>
            <person name="Magnuson J."/>
            <person name="Mondo S."/>
            <person name="Nolan M."/>
            <person name="Ohm R."/>
            <person name="Pangilinan J."/>
            <person name="Park H.-J."/>
            <person name="Ramirez L."/>
            <person name="Alfaro M."/>
            <person name="Sun H."/>
            <person name="Tritt A."/>
            <person name="Yoshinaga Y."/>
            <person name="Zwiers L.-H."/>
            <person name="Turgeon B."/>
            <person name="Goodwin S."/>
            <person name="Spatafora J."/>
            <person name="Crous P."/>
            <person name="Grigoriev I."/>
        </authorList>
    </citation>
    <scope>NUCLEOTIDE SEQUENCE</scope>
    <source>
        <strain evidence="1">CBS 116005</strain>
    </source>
</reference>
<evidence type="ECO:0000313" key="2">
    <source>
        <dbReference type="Proteomes" id="UP000799436"/>
    </source>
</evidence>
<sequence length="405" mass="44561">MTGYINEWVAENGTKAGIEEQGFAQAYLAWSHKGEKTCNLITSDTCDAPPADGQYQNAQQFYTLYNIFAVYQFFNQFSQALTSSQSLASSKLGQIVDKVAPPVEHVVGTATWYTAFGTALFYTGFVTAPLAFAGPEVAVAAALIVNGLWSARATPPLGYAKKSYTQTAEDRFTALANIGADLADLTAAYLKQVLEEVKTMQDAPEAFIALCSPGGFSQRVTIPLTDQSLNLSSTLEYFVFGEALTASGIVITKSPGIDPRTVPKIDCKELSPKGNCGNFYYHNGNTYSFHDPKFSRDFTPLINFILDEGFVTDLANVFALEDCQGKGPTLDVKPPDWKQTCLMSTKICDYFYDTESEAQRLKQFFNCPNDKKFLTSCGSIFTYNHYTLPLSYLGPQLVKSDFCRN</sequence>
<dbReference type="Proteomes" id="UP000799436">
    <property type="component" value="Unassembled WGS sequence"/>
</dbReference>